<organism evidence="1 2">
    <name type="scientific">Photobacterium gaetbulicola Gung47</name>
    <dbReference type="NCBI Taxonomy" id="658445"/>
    <lineage>
        <taxon>Bacteria</taxon>
        <taxon>Pseudomonadati</taxon>
        <taxon>Pseudomonadota</taxon>
        <taxon>Gammaproteobacteria</taxon>
        <taxon>Vibrionales</taxon>
        <taxon>Vibrionaceae</taxon>
        <taxon>Photobacterium</taxon>
    </lineage>
</organism>
<protein>
    <recommendedName>
        <fullName evidence="3">DUF2787 domain-containing protein</fullName>
    </recommendedName>
</protein>
<evidence type="ECO:0000313" key="1">
    <source>
        <dbReference type="EMBL" id="AJR09786.1"/>
    </source>
</evidence>
<dbReference type="KEGG" id="pgb:H744_2c3142"/>
<dbReference type="Pfam" id="PF10980">
    <property type="entry name" value="DUF2787"/>
    <property type="match status" value="1"/>
</dbReference>
<keyword evidence="2" id="KW-1185">Reference proteome</keyword>
<accession>A0A0C5WDJ3</accession>
<dbReference type="PANTHER" id="PTHR38978:SF2">
    <property type="entry name" value="DUF2787 DOMAIN-CONTAINING PROTEIN"/>
    <property type="match status" value="1"/>
</dbReference>
<reference evidence="1 2" key="1">
    <citation type="submission" date="2013-05" db="EMBL/GenBank/DDBJ databases">
        <title>Complete genome sequence of the lipase-producing bacterium Photobacterium gaetbulicola Gung47.</title>
        <authorList>
            <person name="Kim Y.-O."/>
        </authorList>
    </citation>
    <scope>NUCLEOTIDE SEQUENCE [LARGE SCALE GENOMIC DNA]</scope>
    <source>
        <strain evidence="1 2">Gung47</strain>
    </source>
</reference>
<evidence type="ECO:0000313" key="2">
    <source>
        <dbReference type="Proteomes" id="UP000032303"/>
    </source>
</evidence>
<dbReference type="OrthoDB" id="5829974at2"/>
<dbReference type="Proteomes" id="UP000032303">
    <property type="component" value="Chromosome 2"/>
</dbReference>
<dbReference type="EMBL" id="CP005974">
    <property type="protein sequence ID" value="AJR09786.1"/>
    <property type="molecule type" value="Genomic_DNA"/>
</dbReference>
<dbReference type="STRING" id="658445.H744_2c3142"/>
<dbReference type="InterPro" id="IPR021248">
    <property type="entry name" value="DUF2787"/>
</dbReference>
<dbReference type="AlphaFoldDB" id="A0A0C5WDJ3"/>
<name>A0A0C5WDJ3_9GAMM</name>
<gene>
    <name evidence="1" type="ORF">H744_2c3142</name>
</gene>
<dbReference type="Gene3D" id="3.10.450.430">
    <property type="entry name" value="Protein of unknown function DUF2787"/>
    <property type="match status" value="1"/>
</dbReference>
<dbReference type="HOGENOM" id="CLU_137357_0_0_6"/>
<dbReference type="PATRIC" id="fig|658445.3.peg.5200"/>
<dbReference type="PANTHER" id="PTHR38978">
    <property type="entry name" value="DUF2787 DOMAIN-CONTAINING PROTEIN"/>
    <property type="match status" value="1"/>
</dbReference>
<evidence type="ECO:0008006" key="3">
    <source>
        <dbReference type="Google" id="ProtNLM"/>
    </source>
</evidence>
<sequence>MNKTMPHPLLVDYLNTLIKKLDIPGYASRVALNFRISEYYRSRTGFPPVEVQLERGPSHSSHSTWRIVFVTSFSYPTENASEVDVELYFNFLRGWFYQPDAERCNLHQPKVTALYQSYEVAFLRQLALNSFDIIQATITAIDHAKAATELPYKKEKNNYGQTYH</sequence>
<proteinExistence type="predicted"/>